<gene>
    <name evidence="1" type="ORF">AOE01nite_06330</name>
</gene>
<reference evidence="1 2" key="1">
    <citation type="submission" date="2019-07" db="EMBL/GenBank/DDBJ databases">
        <title>Whole genome shotgun sequence of Acetobacter oeni NBRC 105207.</title>
        <authorList>
            <person name="Hosoyama A."/>
            <person name="Uohara A."/>
            <person name="Ohji S."/>
            <person name="Ichikawa N."/>
        </authorList>
    </citation>
    <scope>NUCLEOTIDE SEQUENCE [LARGE SCALE GENOMIC DNA]</scope>
    <source>
        <strain evidence="1 2">NBRC 105207</strain>
    </source>
</reference>
<organism evidence="1 2">
    <name type="scientific">Acetobacter oeni</name>
    <dbReference type="NCBI Taxonomy" id="304077"/>
    <lineage>
        <taxon>Bacteria</taxon>
        <taxon>Pseudomonadati</taxon>
        <taxon>Pseudomonadota</taxon>
        <taxon>Alphaproteobacteria</taxon>
        <taxon>Acetobacterales</taxon>
        <taxon>Acetobacteraceae</taxon>
        <taxon>Acetobacter</taxon>
    </lineage>
</organism>
<comment type="caution">
    <text evidence="1">The sequence shown here is derived from an EMBL/GenBank/DDBJ whole genome shotgun (WGS) entry which is preliminary data.</text>
</comment>
<sequence length="50" mass="5905">MLADPAVLIKTGTTIVANQKPYDCEDRESDENQQRRARNIQDRFYKMRFA</sequence>
<dbReference type="EMBL" id="BJYG01000005">
    <property type="protein sequence ID" value="GEN62409.1"/>
    <property type="molecule type" value="Genomic_DNA"/>
</dbReference>
<dbReference type="AlphaFoldDB" id="A0A511XHK8"/>
<keyword evidence="2" id="KW-1185">Reference proteome</keyword>
<evidence type="ECO:0000313" key="2">
    <source>
        <dbReference type="Proteomes" id="UP000321746"/>
    </source>
</evidence>
<evidence type="ECO:0000313" key="1">
    <source>
        <dbReference type="EMBL" id="GEN62409.1"/>
    </source>
</evidence>
<accession>A0A511XHK8</accession>
<name>A0A511XHK8_9PROT</name>
<proteinExistence type="predicted"/>
<dbReference type="Proteomes" id="UP000321746">
    <property type="component" value="Unassembled WGS sequence"/>
</dbReference>
<protein>
    <submittedName>
        <fullName evidence="1">Uncharacterized protein</fullName>
    </submittedName>
</protein>